<name>A0ABY9AWL0_PARCI</name>
<protein>
    <submittedName>
        <fullName evidence="1">Uncharacterized protein</fullName>
    </submittedName>
</protein>
<gene>
    <name evidence="1" type="ORF">QRO08_11620</name>
</gene>
<accession>A0ABY9AWL0</accession>
<keyword evidence="2" id="KW-1185">Reference proteome</keyword>
<proteinExistence type="predicted"/>
<dbReference type="EMBL" id="CP127363">
    <property type="protein sequence ID" value="WIY51172.1"/>
    <property type="molecule type" value="Genomic_DNA"/>
</dbReference>
<reference evidence="1 2" key="1">
    <citation type="submission" date="2023-06" db="EMBL/GenBank/DDBJ databases">
        <authorList>
            <person name="Ham H."/>
            <person name="Park D.S."/>
        </authorList>
    </citation>
    <scope>NUCLEOTIDE SEQUENCE [LARGE SCALE GENOMIC DNA]</scope>
    <source>
        <strain evidence="1 2">KACC 17005</strain>
    </source>
</reference>
<evidence type="ECO:0000313" key="1">
    <source>
        <dbReference type="EMBL" id="WIY51172.1"/>
    </source>
</evidence>
<dbReference type="Proteomes" id="UP001242732">
    <property type="component" value="Chromosome"/>
</dbReference>
<dbReference type="RefSeq" id="WP_258868822.1">
    <property type="nucleotide sequence ID" value="NZ_CP023687.1"/>
</dbReference>
<sequence length="44" mass="5059">MPYDTDEELDEAVNELQTDIASGADDRHCFSESDARMEGTDRHW</sequence>
<organism evidence="1 2">
    <name type="scientific">Paracidovorax citrulli</name>
    <name type="common">Acidovorax citrulli</name>
    <dbReference type="NCBI Taxonomy" id="80869"/>
    <lineage>
        <taxon>Bacteria</taxon>
        <taxon>Pseudomonadati</taxon>
        <taxon>Pseudomonadota</taxon>
        <taxon>Betaproteobacteria</taxon>
        <taxon>Burkholderiales</taxon>
        <taxon>Comamonadaceae</taxon>
        <taxon>Paracidovorax</taxon>
    </lineage>
</organism>
<evidence type="ECO:0000313" key="2">
    <source>
        <dbReference type="Proteomes" id="UP001242732"/>
    </source>
</evidence>